<reference evidence="6" key="2">
    <citation type="submission" date="2020-09" db="EMBL/GenBank/DDBJ databases">
        <authorList>
            <person name="Sun Q."/>
            <person name="Kim S."/>
        </authorList>
    </citation>
    <scope>NUCLEOTIDE SEQUENCE</scope>
    <source>
        <strain evidence="6">KCTC 42590</strain>
    </source>
</reference>
<evidence type="ECO:0000313" key="7">
    <source>
        <dbReference type="Proteomes" id="UP000630923"/>
    </source>
</evidence>
<dbReference type="Pfam" id="PF24827">
    <property type="entry name" value="AstE_AspA_cat"/>
    <property type="match status" value="1"/>
</dbReference>
<dbReference type="PANTHER" id="PTHR37326:SF2">
    <property type="entry name" value="SUCCINYLGLUTAMATE DESUCCINYLASE_ASPARTOACYLASE FAMILY PROTEIN"/>
    <property type="match status" value="1"/>
</dbReference>
<dbReference type="SUPFAM" id="SSF53187">
    <property type="entry name" value="Zn-dependent exopeptidases"/>
    <property type="match status" value="1"/>
</dbReference>
<organism evidence="6 7">
    <name type="scientific">Kordiimonas sediminis</name>
    <dbReference type="NCBI Taxonomy" id="1735581"/>
    <lineage>
        <taxon>Bacteria</taxon>
        <taxon>Pseudomonadati</taxon>
        <taxon>Pseudomonadota</taxon>
        <taxon>Alphaproteobacteria</taxon>
        <taxon>Kordiimonadales</taxon>
        <taxon>Kordiimonadaceae</taxon>
        <taxon>Kordiimonas</taxon>
    </lineage>
</organism>
<evidence type="ECO:0000259" key="5">
    <source>
        <dbReference type="Pfam" id="PF24827"/>
    </source>
</evidence>
<sequence>MSKNSRIFIRVRDTNMTQTTKTRDAFKIGTESVKPGTRKTVHLPVSTSHDLSSISLPVHVIHGRRPGPTVFVSGAVHGDEIIGVEVIRRLLNTKNIDGLRGTLLAVPVVNSFGFANHSRYLPDRRDLNRCFPGNTTGSLAGRLAHIFMKEVVERCDVGIDIHSAAIHRENLPQIRVTPSSLNTMKLAQAFEAPLILTSALKEGSLRKAAHQKKVDILLFEAGEALRFDEFAVRIGFSGVMKVLRALEMIPKSKAPKHKINPILSTSSFWVRSPAGGLLRTYRSLGDVVEKGDLLGLLSDTMGKVETEINATEAGVIIGRTNLPMVHEGDAIFHVAKVAKQTADHVSLEELEEGLHREPLFDEDEII</sequence>
<evidence type="ECO:0000256" key="2">
    <source>
        <dbReference type="ARBA" id="ARBA00022723"/>
    </source>
</evidence>
<evidence type="ECO:0000313" key="6">
    <source>
        <dbReference type="EMBL" id="GHF13666.1"/>
    </source>
</evidence>
<keyword evidence="2" id="KW-0479">Metal-binding</keyword>
<dbReference type="PANTHER" id="PTHR37326">
    <property type="entry name" value="BLL3975 PROTEIN"/>
    <property type="match status" value="1"/>
</dbReference>
<reference evidence="6" key="1">
    <citation type="journal article" date="2014" name="Int. J. Syst. Evol. Microbiol.">
        <title>Complete genome sequence of Corynebacterium casei LMG S-19264T (=DSM 44701T), isolated from a smear-ripened cheese.</title>
        <authorList>
            <consortium name="US DOE Joint Genome Institute (JGI-PGF)"/>
            <person name="Walter F."/>
            <person name="Albersmeier A."/>
            <person name="Kalinowski J."/>
            <person name="Ruckert C."/>
        </authorList>
    </citation>
    <scope>NUCLEOTIDE SEQUENCE</scope>
    <source>
        <strain evidence="6">KCTC 42590</strain>
    </source>
</reference>
<evidence type="ECO:0000256" key="3">
    <source>
        <dbReference type="ARBA" id="ARBA00022801"/>
    </source>
</evidence>
<proteinExistence type="predicted"/>
<keyword evidence="4" id="KW-0862">Zinc</keyword>
<dbReference type="GO" id="GO:0016788">
    <property type="term" value="F:hydrolase activity, acting on ester bonds"/>
    <property type="evidence" value="ECO:0007669"/>
    <property type="project" value="InterPro"/>
</dbReference>
<dbReference type="Gene3D" id="3.40.630.10">
    <property type="entry name" value="Zn peptidases"/>
    <property type="match status" value="1"/>
</dbReference>
<evidence type="ECO:0000256" key="4">
    <source>
        <dbReference type="ARBA" id="ARBA00022833"/>
    </source>
</evidence>
<comment type="cofactor">
    <cofactor evidence="1">
        <name>Zn(2+)</name>
        <dbReference type="ChEBI" id="CHEBI:29105"/>
    </cofactor>
</comment>
<protein>
    <submittedName>
        <fullName evidence="6">Deacylase</fullName>
    </submittedName>
</protein>
<dbReference type="InterPro" id="IPR055438">
    <property type="entry name" value="AstE_AspA_cat"/>
</dbReference>
<dbReference type="PIRSF" id="PIRSF039012">
    <property type="entry name" value="ASP"/>
    <property type="match status" value="1"/>
</dbReference>
<dbReference type="GO" id="GO:0046872">
    <property type="term" value="F:metal ion binding"/>
    <property type="evidence" value="ECO:0007669"/>
    <property type="project" value="UniProtKB-KW"/>
</dbReference>
<dbReference type="EMBL" id="BNCI01000001">
    <property type="protein sequence ID" value="GHF13666.1"/>
    <property type="molecule type" value="Genomic_DNA"/>
</dbReference>
<evidence type="ECO:0000256" key="1">
    <source>
        <dbReference type="ARBA" id="ARBA00001947"/>
    </source>
</evidence>
<dbReference type="InterPro" id="IPR043795">
    <property type="entry name" value="N-alpha-Ac-DABA-like"/>
</dbReference>
<comment type="caution">
    <text evidence="6">The sequence shown here is derived from an EMBL/GenBank/DDBJ whole genome shotgun (WGS) entry which is preliminary data.</text>
</comment>
<dbReference type="GO" id="GO:0016811">
    <property type="term" value="F:hydrolase activity, acting on carbon-nitrogen (but not peptide) bonds, in linear amides"/>
    <property type="evidence" value="ECO:0007669"/>
    <property type="project" value="InterPro"/>
</dbReference>
<keyword evidence="7" id="KW-1185">Reference proteome</keyword>
<name>A0A919E5C2_9PROT</name>
<dbReference type="Proteomes" id="UP000630923">
    <property type="component" value="Unassembled WGS sequence"/>
</dbReference>
<dbReference type="AlphaFoldDB" id="A0A919E5C2"/>
<dbReference type="CDD" id="cd06251">
    <property type="entry name" value="M14_ASTE_ASPA-like"/>
    <property type="match status" value="1"/>
</dbReference>
<dbReference type="InterPro" id="IPR053138">
    <property type="entry name" value="N-alpha-Ac-DABA_deacetylase"/>
</dbReference>
<gene>
    <name evidence="6" type="ORF">GCM10017044_04680</name>
</gene>
<keyword evidence="3" id="KW-0378">Hydrolase</keyword>
<feature type="domain" description="Succinylglutamate desuccinylase/Aspartoacylase catalytic" evidence="5">
    <location>
        <begin position="66"/>
        <end position="245"/>
    </location>
</feature>
<accession>A0A919E5C2</accession>